<name>A0A0X3PCC1_SCHSO</name>
<dbReference type="AlphaFoldDB" id="A0A0X3PCC1"/>
<dbReference type="GO" id="GO:0019441">
    <property type="term" value="P:L-tryptophan catabolic process to kynurenine"/>
    <property type="evidence" value="ECO:0007669"/>
    <property type="project" value="InterPro"/>
</dbReference>
<evidence type="ECO:0000256" key="2">
    <source>
        <dbReference type="ARBA" id="ARBA00022723"/>
    </source>
</evidence>
<accession>A0A0X3PCC1</accession>
<proteinExistence type="inferred from homology"/>
<reference evidence="4" key="1">
    <citation type="submission" date="2016-01" db="EMBL/GenBank/DDBJ databases">
        <title>Reference transcriptome for the parasite Schistocephalus solidus: insights into the molecular evolution of parasitism.</title>
        <authorList>
            <person name="Hebert F.O."/>
            <person name="Grambauer S."/>
            <person name="Barber I."/>
            <person name="Landry C.R."/>
            <person name="Aubin-Horth N."/>
        </authorList>
    </citation>
    <scope>NUCLEOTIDE SEQUENCE</scope>
</reference>
<dbReference type="Pfam" id="PF01231">
    <property type="entry name" value="IDO"/>
    <property type="match status" value="1"/>
</dbReference>
<dbReference type="PANTHER" id="PTHR28657:SF5">
    <property type="entry name" value="INDOLEAMINE 2,3-DIOXYGENASE"/>
    <property type="match status" value="1"/>
</dbReference>
<dbReference type="GO" id="GO:0020037">
    <property type="term" value="F:heme binding"/>
    <property type="evidence" value="ECO:0007669"/>
    <property type="project" value="InterPro"/>
</dbReference>
<evidence type="ECO:0000256" key="3">
    <source>
        <dbReference type="ARBA" id="ARBA00023004"/>
    </source>
</evidence>
<dbReference type="GO" id="GO:0046872">
    <property type="term" value="F:metal ion binding"/>
    <property type="evidence" value="ECO:0007669"/>
    <property type="project" value="UniProtKB-KW"/>
</dbReference>
<evidence type="ECO:0000313" key="4">
    <source>
        <dbReference type="EMBL" id="JAP49393.1"/>
    </source>
</evidence>
<dbReference type="InterPro" id="IPR037217">
    <property type="entry name" value="Trp/Indoleamine_2_3_dOase-like"/>
</dbReference>
<dbReference type="Gene3D" id="1.20.58.480">
    <property type="match status" value="1"/>
</dbReference>
<dbReference type="EMBL" id="GEEE01013832">
    <property type="protein sequence ID" value="JAP49393.1"/>
    <property type="molecule type" value="Transcribed_RNA"/>
</dbReference>
<protein>
    <recommendedName>
        <fullName evidence="5">Indoleamine 2,3-dioxygenase 2</fullName>
    </recommendedName>
</protein>
<dbReference type="GO" id="GO:0034354">
    <property type="term" value="P:'de novo' NAD+ biosynthetic process from L-tryptophan"/>
    <property type="evidence" value="ECO:0007669"/>
    <property type="project" value="TreeGrafter"/>
</dbReference>
<keyword evidence="2" id="KW-0479">Metal-binding</keyword>
<organism evidence="4">
    <name type="scientific">Schistocephalus solidus</name>
    <name type="common">Tapeworm</name>
    <dbReference type="NCBI Taxonomy" id="70667"/>
    <lineage>
        <taxon>Eukaryota</taxon>
        <taxon>Metazoa</taxon>
        <taxon>Spiralia</taxon>
        <taxon>Lophotrochozoa</taxon>
        <taxon>Platyhelminthes</taxon>
        <taxon>Cestoda</taxon>
        <taxon>Eucestoda</taxon>
        <taxon>Diphyllobothriidea</taxon>
        <taxon>Diphyllobothriidae</taxon>
        <taxon>Schistocephalus</taxon>
    </lineage>
</organism>
<dbReference type="InterPro" id="IPR000898">
    <property type="entry name" value="Indolamine_dOase"/>
</dbReference>
<dbReference type="PANTHER" id="PTHR28657">
    <property type="entry name" value="INDOLEAMINE 2,3-DIOXYGENASE"/>
    <property type="match status" value="1"/>
</dbReference>
<evidence type="ECO:0000256" key="1">
    <source>
        <dbReference type="ARBA" id="ARBA00007119"/>
    </source>
</evidence>
<dbReference type="SUPFAM" id="SSF140959">
    <property type="entry name" value="Indolic compounds 2,3-dioxygenase-like"/>
    <property type="match status" value="1"/>
</dbReference>
<dbReference type="GO" id="GO:0033754">
    <property type="term" value="F:indoleamine 2,3-dioxygenase activity"/>
    <property type="evidence" value="ECO:0007669"/>
    <property type="project" value="TreeGrafter"/>
</dbReference>
<keyword evidence="3" id="KW-0408">Iron</keyword>
<dbReference type="GO" id="GO:0005737">
    <property type="term" value="C:cytoplasm"/>
    <property type="evidence" value="ECO:0007669"/>
    <property type="project" value="TreeGrafter"/>
</dbReference>
<gene>
    <name evidence="4" type="ORF">TR88679</name>
</gene>
<evidence type="ECO:0008006" key="5">
    <source>
        <dbReference type="Google" id="ProtNLM"/>
    </source>
</evidence>
<sequence length="349" mass="39691">MLPLRHYEVDETTGCLQRSPTPMPAPLQPFAELLRKSHKLLGTKELRKIIEELPSFDAVDIKTIGELRLAHKILAFLASQYVWHEGNDTVAEVLPAVIAKPLMDVSLALGCQPLLGHIDLVLSNCFPEESRPSDVKPPTYHIEFTPSGHSAWVPFIERTADIEIAFAIAPPLMIKVLQAIRTGDQNTIEICLRKFPSLLETMKKPMLRLLTGLMVDLRKGSSTREFQMTNSLDKKRTAIRMEGASTWVPVLLSRLLCRRWMHFLASSMHQVGDKSLRSPKSYGTRIYALQTNAFSICHALPLEIHKFLVCMRAYMIRPHRHFIEDLERHSTLRDYGKFISNMTISKTIT</sequence>
<comment type="similarity">
    <text evidence="1">Belongs to the indoleamine 2,3-dioxygenase family.</text>
</comment>